<keyword evidence="3" id="KW-1185">Reference proteome</keyword>
<accession>A0A1Y1VRT3</accession>
<dbReference type="Proteomes" id="UP000193944">
    <property type="component" value="Unassembled WGS sequence"/>
</dbReference>
<reference evidence="2 3" key="1">
    <citation type="submission" date="2016-08" db="EMBL/GenBank/DDBJ databases">
        <title>A Parts List for Fungal Cellulosomes Revealed by Comparative Genomics.</title>
        <authorList>
            <consortium name="DOE Joint Genome Institute"/>
            <person name="Haitjema C.H."/>
            <person name="Gilmore S.P."/>
            <person name="Henske J.K."/>
            <person name="Solomon K.V."/>
            <person name="De Groot R."/>
            <person name="Kuo A."/>
            <person name="Mondo S.J."/>
            <person name="Salamov A.A."/>
            <person name="Labutti K."/>
            <person name="Zhao Z."/>
            <person name="Chiniquy J."/>
            <person name="Barry K."/>
            <person name="Brewer H.M."/>
            <person name="Purvine S.O."/>
            <person name="Wright A.T."/>
            <person name="Boxma B."/>
            <person name="Van Alen T."/>
            <person name="Hackstein J.H."/>
            <person name="Baker S.E."/>
            <person name="Grigoriev I.V."/>
            <person name="O'Malley M.A."/>
        </authorList>
    </citation>
    <scope>NUCLEOTIDE SEQUENCE [LARGE SCALE GENOMIC DNA]</scope>
    <source>
        <strain evidence="2 3">S4</strain>
    </source>
</reference>
<name>A0A1Y1VRT3_9FUNG</name>
<dbReference type="OrthoDB" id="10329212at2759"/>
<evidence type="ECO:0000313" key="2">
    <source>
        <dbReference type="EMBL" id="ORX63990.1"/>
    </source>
</evidence>
<proteinExistence type="predicted"/>
<evidence type="ECO:0008006" key="4">
    <source>
        <dbReference type="Google" id="ProtNLM"/>
    </source>
</evidence>
<comment type="caution">
    <text evidence="2">The sequence shown here is derived from an EMBL/GenBank/DDBJ whole genome shotgun (WGS) entry which is preliminary data.</text>
</comment>
<feature type="signal peptide" evidence="1">
    <location>
        <begin position="1"/>
        <end position="20"/>
    </location>
</feature>
<feature type="chain" id="PRO_5012033528" description="Transglutaminase-like domain-containing protein" evidence="1">
    <location>
        <begin position="21"/>
        <end position="336"/>
    </location>
</feature>
<protein>
    <recommendedName>
        <fullName evidence="4">Transglutaminase-like domain-containing protein</fullName>
    </recommendedName>
</protein>
<keyword evidence="1" id="KW-0732">Signal</keyword>
<organism evidence="2 3">
    <name type="scientific">Anaeromyces robustus</name>
    <dbReference type="NCBI Taxonomy" id="1754192"/>
    <lineage>
        <taxon>Eukaryota</taxon>
        <taxon>Fungi</taxon>
        <taxon>Fungi incertae sedis</taxon>
        <taxon>Chytridiomycota</taxon>
        <taxon>Chytridiomycota incertae sedis</taxon>
        <taxon>Neocallimastigomycetes</taxon>
        <taxon>Neocallimastigales</taxon>
        <taxon>Neocallimastigaceae</taxon>
        <taxon>Anaeromyces</taxon>
    </lineage>
</organism>
<dbReference type="AlphaFoldDB" id="A0A1Y1VRT3"/>
<gene>
    <name evidence="2" type="ORF">BCR32DRAFT_330730</name>
</gene>
<sequence>MKCLGSFILLALLNLLTVFAGPPPSVYVKDASFEYYIMLDSSNVAYITNVLNKNVKTITVNPYVYYNGQRYTVSAFASGVADSAVEKIIVPSYLNHYFSIWNSVFSEGKKLKTLQIDATNVEIFEDSAKDASSELQIQGKGVDNMIMKYAKKYLESHNISIDENIRYASDYEKKCALYKIAKLVNKNFTYTLNMANPNNGAVALLLGKGSSLGLARVVRILALASGYEQIDIRVGGDNIYQGWNYAKFGTSWYILDSVHSEFKDRDTCSTSVFQCSEQFIKGVLNPYYGRLYQGSVDNFIIFHDLYGYPNEVYDATPDNFLIWLQRNRQGALTYSC</sequence>
<reference evidence="2 3" key="2">
    <citation type="submission" date="2016-08" db="EMBL/GenBank/DDBJ databases">
        <title>Pervasive Adenine N6-methylation of Active Genes in Fungi.</title>
        <authorList>
            <consortium name="DOE Joint Genome Institute"/>
            <person name="Mondo S.J."/>
            <person name="Dannebaum R.O."/>
            <person name="Kuo R.C."/>
            <person name="Labutti K."/>
            <person name="Haridas S."/>
            <person name="Kuo A."/>
            <person name="Salamov A."/>
            <person name="Ahrendt S.R."/>
            <person name="Lipzen A."/>
            <person name="Sullivan W."/>
            <person name="Andreopoulos W.B."/>
            <person name="Clum A."/>
            <person name="Lindquist E."/>
            <person name="Daum C."/>
            <person name="Ramamoorthy G.K."/>
            <person name="Gryganskyi A."/>
            <person name="Culley D."/>
            <person name="Magnuson J.K."/>
            <person name="James T.Y."/>
            <person name="O'Malley M.A."/>
            <person name="Stajich J.E."/>
            <person name="Spatafora J.W."/>
            <person name="Visel A."/>
            <person name="Grigoriev I.V."/>
        </authorList>
    </citation>
    <scope>NUCLEOTIDE SEQUENCE [LARGE SCALE GENOMIC DNA]</scope>
    <source>
        <strain evidence="2 3">S4</strain>
    </source>
</reference>
<evidence type="ECO:0000256" key="1">
    <source>
        <dbReference type="SAM" id="SignalP"/>
    </source>
</evidence>
<dbReference type="EMBL" id="MCFG01000566">
    <property type="protein sequence ID" value="ORX63990.1"/>
    <property type="molecule type" value="Genomic_DNA"/>
</dbReference>
<evidence type="ECO:0000313" key="3">
    <source>
        <dbReference type="Proteomes" id="UP000193944"/>
    </source>
</evidence>